<dbReference type="SMART" id="SM00049">
    <property type="entry name" value="DEP"/>
    <property type="match status" value="1"/>
</dbReference>
<dbReference type="InterPro" id="IPR000591">
    <property type="entry name" value="DEP_dom"/>
</dbReference>
<dbReference type="Gene3D" id="1.10.10.10">
    <property type="entry name" value="Winged helix-like DNA-binding domain superfamily/Winged helix DNA-binding domain"/>
    <property type="match status" value="1"/>
</dbReference>
<dbReference type="CDD" id="cd04371">
    <property type="entry name" value="DEP"/>
    <property type="match status" value="1"/>
</dbReference>
<evidence type="ECO:0000259" key="4">
    <source>
        <dbReference type="PROSITE" id="PS50186"/>
    </source>
</evidence>
<dbReference type="SUPFAM" id="SSF50729">
    <property type="entry name" value="PH domain-like"/>
    <property type="match status" value="1"/>
</dbReference>
<dbReference type="PROSITE" id="PS50003">
    <property type="entry name" value="PH_DOMAIN"/>
    <property type="match status" value="1"/>
</dbReference>
<dbReference type="AlphaFoldDB" id="A0A6B2L044"/>
<dbReference type="Pfam" id="PF00621">
    <property type="entry name" value="RhoGEF"/>
    <property type="match status" value="1"/>
</dbReference>
<proteinExistence type="predicted"/>
<evidence type="ECO:0000313" key="5">
    <source>
        <dbReference type="EMBL" id="NDV30309.1"/>
    </source>
</evidence>
<dbReference type="GO" id="GO:0005737">
    <property type="term" value="C:cytoplasm"/>
    <property type="evidence" value="ECO:0007669"/>
    <property type="project" value="TreeGrafter"/>
</dbReference>
<reference evidence="5" key="1">
    <citation type="journal article" date="2020" name="J. Eukaryot. Microbiol.">
        <title>De novo Sequencing, Assembly and Annotation of the Transcriptome for the Free-Living Testate Amoeba Arcella intermedia.</title>
        <authorList>
            <person name="Ribeiro G.M."/>
            <person name="Porfirio-Sousa A.L."/>
            <person name="Maurer-Alcala X.X."/>
            <person name="Katz L.A."/>
            <person name="Lahr D.J.G."/>
        </authorList>
    </citation>
    <scope>NUCLEOTIDE SEQUENCE</scope>
</reference>
<organism evidence="5">
    <name type="scientific">Arcella intermedia</name>
    <dbReference type="NCBI Taxonomy" id="1963864"/>
    <lineage>
        <taxon>Eukaryota</taxon>
        <taxon>Amoebozoa</taxon>
        <taxon>Tubulinea</taxon>
        <taxon>Elardia</taxon>
        <taxon>Arcellinida</taxon>
        <taxon>Sphaerothecina</taxon>
        <taxon>Arcellidae</taxon>
        <taxon>Arcella</taxon>
    </lineage>
</organism>
<name>A0A6B2L044_9EUKA</name>
<dbReference type="Gene3D" id="1.20.900.10">
    <property type="entry name" value="Dbl homology (DH) domain"/>
    <property type="match status" value="1"/>
</dbReference>
<dbReference type="Pfam" id="PF00610">
    <property type="entry name" value="DEP"/>
    <property type="match status" value="1"/>
</dbReference>
<feature type="compositionally biased region" description="Polar residues" evidence="1">
    <location>
        <begin position="549"/>
        <end position="559"/>
    </location>
</feature>
<dbReference type="InterPro" id="IPR011993">
    <property type="entry name" value="PH-like_dom_sf"/>
</dbReference>
<dbReference type="PROSITE" id="PS50010">
    <property type="entry name" value="DH_2"/>
    <property type="match status" value="1"/>
</dbReference>
<dbReference type="InterPro" id="IPR036390">
    <property type="entry name" value="WH_DNA-bd_sf"/>
</dbReference>
<feature type="domain" description="DH" evidence="3">
    <location>
        <begin position="3"/>
        <end position="194"/>
    </location>
</feature>
<feature type="region of interest" description="Disordered" evidence="1">
    <location>
        <begin position="543"/>
        <end position="610"/>
    </location>
</feature>
<evidence type="ECO:0000259" key="2">
    <source>
        <dbReference type="PROSITE" id="PS50003"/>
    </source>
</evidence>
<feature type="compositionally biased region" description="Polar residues" evidence="1">
    <location>
        <begin position="577"/>
        <end position="596"/>
    </location>
</feature>
<dbReference type="EMBL" id="GIBP01001340">
    <property type="protein sequence ID" value="NDV30309.1"/>
    <property type="molecule type" value="Transcribed_RNA"/>
</dbReference>
<sequence length="610" mass="70069">MKQRILTIKEILTTEEDYVKDLKTLLGFIPTIKAKKFLTADLMAQIFSNVEQLCGINEKINEDIRSEKNKIFNDGETDEKYLKIPLGSIFTKLGPFLKMYLQYCENHDNALIVLAKQKKKNKQFEQWMIQTAETPECRGLYLKDYLIKPIQRLCKYPLLFQNLLKVTPTSSSEHAILTKCLDTINQIVRNINEIRDNNVNFLSLFTYEEKIADLNGTLLSRQRKFIREGTFHMLEEKKTSSKILQMRRSDAQERVMLVFSDKILFCKKTTFALASKNQTLKYSFELINNDLKIMDNIREHPEYDVTFMMETHSDKKTRMIFCEHAKDKTTWMKLIQETVKAAKQIKMSKEDDTEITFSGATLPLDPAAMTEREVRELVSHLLGPKGITIKSRKVYLKTYKNCFLGKDLVAWLIDNKVAENTKKAEEIGRKIMLFNYMKHAEDKEEFYNDSTSPYRFHNVSMDLDKRRKSVGPQDKSISPTSKSVPHSPPPHALPERLQARTAAKQKKVNSQEETSEEPNDSGDMPMLLVPDHDQTSEVLSPSALRSEDQAFSTSEQPDSCTDRGAHAPGHAGPEAHSSPSEMQMQFQLHISENTHPGQHPGTHPGTHDIN</sequence>
<evidence type="ECO:0000259" key="3">
    <source>
        <dbReference type="PROSITE" id="PS50010"/>
    </source>
</evidence>
<dbReference type="CDD" id="cd00160">
    <property type="entry name" value="RhoGEF"/>
    <property type="match status" value="1"/>
</dbReference>
<dbReference type="GO" id="GO:0005085">
    <property type="term" value="F:guanyl-nucleotide exchange factor activity"/>
    <property type="evidence" value="ECO:0007669"/>
    <property type="project" value="InterPro"/>
</dbReference>
<dbReference type="PROSITE" id="PS50186">
    <property type="entry name" value="DEP"/>
    <property type="match status" value="1"/>
</dbReference>
<dbReference type="SMART" id="SM00233">
    <property type="entry name" value="PH"/>
    <property type="match status" value="1"/>
</dbReference>
<dbReference type="InterPro" id="IPR051092">
    <property type="entry name" value="FYVE_RhoGEF_PH"/>
</dbReference>
<dbReference type="InterPro" id="IPR001849">
    <property type="entry name" value="PH_domain"/>
</dbReference>
<dbReference type="SMART" id="SM00325">
    <property type="entry name" value="RhoGEF"/>
    <property type="match status" value="1"/>
</dbReference>
<feature type="region of interest" description="Disordered" evidence="1">
    <location>
        <begin position="463"/>
        <end position="529"/>
    </location>
</feature>
<protein>
    <recommendedName>
        <fullName evidence="6">DH domain-containing protein</fullName>
    </recommendedName>
</protein>
<dbReference type="InterPro" id="IPR055251">
    <property type="entry name" value="SOS1_NGEF_PH"/>
</dbReference>
<dbReference type="InterPro" id="IPR035899">
    <property type="entry name" value="DBL_dom_sf"/>
</dbReference>
<dbReference type="SUPFAM" id="SSF48065">
    <property type="entry name" value="DBL homology domain (DH-domain)"/>
    <property type="match status" value="1"/>
</dbReference>
<dbReference type="InterPro" id="IPR000219">
    <property type="entry name" value="DH_dom"/>
</dbReference>
<dbReference type="Gene3D" id="2.30.29.30">
    <property type="entry name" value="Pleckstrin-homology domain (PH domain)/Phosphotyrosine-binding domain (PTB)"/>
    <property type="match status" value="1"/>
</dbReference>
<dbReference type="GO" id="GO:0035556">
    <property type="term" value="P:intracellular signal transduction"/>
    <property type="evidence" value="ECO:0007669"/>
    <property type="project" value="InterPro"/>
</dbReference>
<evidence type="ECO:0000256" key="1">
    <source>
        <dbReference type="SAM" id="MobiDB-lite"/>
    </source>
</evidence>
<feature type="compositionally biased region" description="Polar residues" evidence="1">
    <location>
        <begin position="475"/>
        <end position="484"/>
    </location>
</feature>
<feature type="domain" description="PH" evidence="2">
    <location>
        <begin position="224"/>
        <end position="340"/>
    </location>
</feature>
<evidence type="ECO:0008006" key="6">
    <source>
        <dbReference type="Google" id="ProtNLM"/>
    </source>
</evidence>
<feature type="compositionally biased region" description="Low complexity" evidence="1">
    <location>
        <begin position="566"/>
        <end position="576"/>
    </location>
</feature>
<dbReference type="SUPFAM" id="SSF46785">
    <property type="entry name" value="Winged helix' DNA-binding domain"/>
    <property type="match status" value="1"/>
</dbReference>
<dbReference type="InterPro" id="IPR036388">
    <property type="entry name" value="WH-like_DNA-bd_sf"/>
</dbReference>
<dbReference type="PANTHER" id="PTHR12673">
    <property type="entry name" value="FACIOGENITAL DYSPLASIA PROTEIN"/>
    <property type="match status" value="1"/>
</dbReference>
<accession>A0A6B2L044</accession>
<dbReference type="Pfam" id="PF22697">
    <property type="entry name" value="SOS1_NGEF_PH"/>
    <property type="match status" value="1"/>
</dbReference>
<dbReference type="PANTHER" id="PTHR12673:SF159">
    <property type="entry name" value="LD03170P"/>
    <property type="match status" value="1"/>
</dbReference>
<feature type="domain" description="DEP" evidence="4">
    <location>
        <begin position="383"/>
        <end position="458"/>
    </location>
</feature>